<evidence type="ECO:0000256" key="1">
    <source>
        <dbReference type="SAM" id="MobiDB-lite"/>
    </source>
</evidence>
<feature type="region of interest" description="Disordered" evidence="1">
    <location>
        <begin position="1"/>
        <end position="34"/>
    </location>
</feature>
<comment type="caution">
    <text evidence="2">The sequence shown here is derived from an EMBL/GenBank/DDBJ whole genome shotgun (WGS) entry which is preliminary data.</text>
</comment>
<keyword evidence="3" id="KW-1185">Reference proteome</keyword>
<evidence type="ECO:0000313" key="2">
    <source>
        <dbReference type="EMBL" id="GAO11570.1"/>
    </source>
</evidence>
<reference evidence="3" key="1">
    <citation type="submission" date="2014-09" db="EMBL/GenBank/DDBJ databases">
        <title>Whole genome shotgun sequence of Streptomyces sp. NBRC 110027.</title>
        <authorList>
            <person name="Komaki H."/>
            <person name="Ichikawa N."/>
            <person name="Katano-Makiyama Y."/>
            <person name="Hosoyama A."/>
            <person name="Hashimoto M."/>
            <person name="Uohara A."/>
            <person name="Kitahashi Y."/>
            <person name="Ohji S."/>
            <person name="Kimura A."/>
            <person name="Yamazoe A."/>
            <person name="Igarashi Y."/>
            <person name="Fujita N."/>
        </authorList>
    </citation>
    <scope>NUCLEOTIDE SEQUENCE [LARGE SCALE GENOMIC DNA]</scope>
    <source>
        <strain evidence="3">NBRC 110027</strain>
    </source>
</reference>
<organism evidence="2 3">
    <name type="scientific">Streptomyces lydicamycinicus</name>
    <dbReference type="NCBI Taxonomy" id="1546107"/>
    <lineage>
        <taxon>Bacteria</taxon>
        <taxon>Bacillati</taxon>
        <taxon>Actinomycetota</taxon>
        <taxon>Actinomycetes</taxon>
        <taxon>Kitasatosporales</taxon>
        <taxon>Streptomycetaceae</taxon>
        <taxon>Streptomyces</taxon>
    </lineage>
</organism>
<evidence type="ECO:0000313" key="3">
    <source>
        <dbReference type="Proteomes" id="UP000048965"/>
    </source>
</evidence>
<dbReference type="Proteomes" id="UP000048965">
    <property type="component" value="Unassembled WGS sequence"/>
</dbReference>
<gene>
    <name evidence="2" type="ORF">TPA0598_08_04810</name>
</gene>
<dbReference type="EMBL" id="BBNO01000008">
    <property type="protein sequence ID" value="GAO11570.1"/>
    <property type="molecule type" value="Genomic_DNA"/>
</dbReference>
<accession>A0A0P4REF5</accession>
<proteinExistence type="predicted"/>
<reference evidence="2 3" key="2">
    <citation type="journal article" date="2015" name="Stand. Genomic Sci.">
        <title>Draft genome sequence of marine-derived Streptomyces sp. TP-A0598, a producer of anti-MRSA antibiotic lydicamycins.</title>
        <authorList>
            <person name="Komaki H."/>
            <person name="Ichikawa N."/>
            <person name="Hosoyama A."/>
            <person name="Fujita N."/>
            <person name="Igarashi Y."/>
        </authorList>
    </citation>
    <scope>NUCLEOTIDE SEQUENCE [LARGE SCALE GENOMIC DNA]</scope>
    <source>
        <strain evidence="2 3">NBRC 110027</strain>
    </source>
</reference>
<name>A0A0P4REF5_9ACTN</name>
<sequence>MGIVDGGESEDESGPGRGEGECEGGPGRGEAAVQHCSVRAREAGADRALELAQAIEGLSPGSCRRGGPGPACCGPHQQRAAAVRARQEAKSPLGGYPYRAWAAAWTVFGPAARMVRWILDTQTEHIRFSNRRNSPCPV</sequence>
<protein>
    <submittedName>
        <fullName evidence="2">Uncharacterized protein</fullName>
    </submittedName>
</protein>
<dbReference type="AlphaFoldDB" id="A0A0P4REF5"/>